<evidence type="ECO:0000313" key="2">
    <source>
        <dbReference type="EMBL" id="MCK7611691.1"/>
    </source>
</evidence>
<accession>A0ABT0GQH5</accession>
<gene>
    <name evidence="2" type="ORF">M0H32_05935</name>
</gene>
<sequence>MTEGVIYGLGAKEEAPHMIGCALLDGDVKKIEYVDTTFDRGITPLFEAGELYGGRAVKPDHVPTRAQWESKRYPPSDVVYTYEMYLVSDAFKDIIERHEPGVHQFFPVELLYKDGSFARQMYFFNICTRLDGMDREQATAQLKKGIAFEPRTGEFVFSLKQIGDAHAWVDKHVIYGEFLSSTVVDEMKQQGLTGTAFKPFKAV</sequence>
<reference evidence="2" key="1">
    <citation type="submission" date="2022-04" db="EMBL/GenBank/DDBJ databases">
        <title>Roseibium sp. CAU 1639 isolated from mud.</title>
        <authorList>
            <person name="Kim W."/>
        </authorList>
    </citation>
    <scope>NUCLEOTIDE SEQUENCE</scope>
    <source>
        <strain evidence="2">CAU 1639</strain>
    </source>
</reference>
<protein>
    <submittedName>
        <fullName evidence="2">DUF1629 domain-containing protein</fullName>
    </submittedName>
</protein>
<dbReference type="RefSeq" id="WP_248152054.1">
    <property type="nucleotide sequence ID" value="NZ_JALNMJ010000003.1"/>
</dbReference>
<name>A0ABT0GQH5_9HYPH</name>
<keyword evidence="3" id="KW-1185">Reference proteome</keyword>
<dbReference type="EMBL" id="JALNMJ010000003">
    <property type="protein sequence ID" value="MCK7611691.1"/>
    <property type="molecule type" value="Genomic_DNA"/>
</dbReference>
<dbReference type="Pfam" id="PF07791">
    <property type="entry name" value="Imm11"/>
    <property type="match status" value="1"/>
</dbReference>
<evidence type="ECO:0000313" key="3">
    <source>
        <dbReference type="Proteomes" id="UP001431221"/>
    </source>
</evidence>
<evidence type="ECO:0000259" key="1">
    <source>
        <dbReference type="Pfam" id="PF07791"/>
    </source>
</evidence>
<feature type="domain" description="Immunity MXAN-0049 protein" evidence="1">
    <location>
        <begin position="74"/>
        <end position="201"/>
    </location>
</feature>
<dbReference type="Proteomes" id="UP001431221">
    <property type="component" value="Unassembled WGS sequence"/>
</dbReference>
<proteinExistence type="predicted"/>
<comment type="caution">
    <text evidence="2">The sequence shown here is derived from an EMBL/GenBank/DDBJ whole genome shotgun (WGS) entry which is preliminary data.</text>
</comment>
<dbReference type="InterPro" id="IPR012433">
    <property type="entry name" value="Imm11"/>
</dbReference>
<organism evidence="2 3">
    <name type="scientific">Roseibium sediminicola</name>
    <dbReference type="NCBI Taxonomy" id="2933272"/>
    <lineage>
        <taxon>Bacteria</taxon>
        <taxon>Pseudomonadati</taxon>
        <taxon>Pseudomonadota</taxon>
        <taxon>Alphaproteobacteria</taxon>
        <taxon>Hyphomicrobiales</taxon>
        <taxon>Stappiaceae</taxon>
        <taxon>Roseibium</taxon>
    </lineage>
</organism>